<evidence type="ECO:0000256" key="1">
    <source>
        <dbReference type="SAM" id="Phobius"/>
    </source>
</evidence>
<dbReference type="Pfam" id="PF20139">
    <property type="entry name" value="DUF6529"/>
    <property type="match status" value="1"/>
</dbReference>
<organism evidence="2 3">
    <name type="scientific">Streptacidiphilus pinicola</name>
    <dbReference type="NCBI Taxonomy" id="2219663"/>
    <lineage>
        <taxon>Bacteria</taxon>
        <taxon>Bacillati</taxon>
        <taxon>Actinomycetota</taxon>
        <taxon>Actinomycetes</taxon>
        <taxon>Kitasatosporales</taxon>
        <taxon>Streptomycetaceae</taxon>
        <taxon>Streptacidiphilus</taxon>
    </lineage>
</organism>
<gene>
    <name evidence="2" type="ORF">DN069_07880</name>
</gene>
<evidence type="ECO:0000313" key="2">
    <source>
        <dbReference type="EMBL" id="RAG86203.1"/>
    </source>
</evidence>
<feature type="transmembrane region" description="Helical" evidence="1">
    <location>
        <begin position="110"/>
        <end position="132"/>
    </location>
</feature>
<keyword evidence="1" id="KW-1133">Transmembrane helix</keyword>
<evidence type="ECO:0000313" key="3">
    <source>
        <dbReference type="Proteomes" id="UP000248889"/>
    </source>
</evidence>
<proteinExistence type="predicted"/>
<accession>A0A2X0IRJ0</accession>
<keyword evidence="1" id="KW-0472">Membrane</keyword>
<dbReference type="AlphaFoldDB" id="A0A2X0IRJ0"/>
<dbReference type="EMBL" id="QKYN01000031">
    <property type="protein sequence ID" value="RAG86203.1"/>
    <property type="molecule type" value="Genomic_DNA"/>
</dbReference>
<dbReference type="Proteomes" id="UP000248889">
    <property type="component" value="Unassembled WGS sequence"/>
</dbReference>
<dbReference type="OrthoDB" id="8774535at2"/>
<keyword evidence="3" id="KW-1185">Reference proteome</keyword>
<reference evidence="2 3" key="1">
    <citation type="submission" date="2018-06" db="EMBL/GenBank/DDBJ databases">
        <title>Streptacidiphilus pinicola sp. nov., isolated from pine grove soil.</title>
        <authorList>
            <person name="Roh S.G."/>
            <person name="Park S."/>
            <person name="Kim M.-K."/>
            <person name="Yun B.-R."/>
            <person name="Park J."/>
            <person name="Kim M.J."/>
            <person name="Kim Y.S."/>
            <person name="Kim S.B."/>
        </authorList>
    </citation>
    <scope>NUCLEOTIDE SEQUENCE [LARGE SCALE GENOMIC DNA]</scope>
    <source>
        <strain evidence="2 3">MMS16-CNU450</strain>
    </source>
</reference>
<feature type="transmembrane region" description="Helical" evidence="1">
    <location>
        <begin position="84"/>
        <end position="104"/>
    </location>
</feature>
<dbReference type="InterPro" id="IPR045382">
    <property type="entry name" value="DUF6529"/>
</dbReference>
<feature type="transmembrane region" description="Helical" evidence="1">
    <location>
        <begin position="139"/>
        <end position="166"/>
    </location>
</feature>
<feature type="transmembrane region" description="Helical" evidence="1">
    <location>
        <begin position="45"/>
        <end position="64"/>
    </location>
</feature>
<protein>
    <submittedName>
        <fullName evidence="2">Uncharacterized protein</fullName>
    </submittedName>
</protein>
<comment type="caution">
    <text evidence="2">The sequence shown here is derived from an EMBL/GenBank/DDBJ whole genome shotgun (WGS) entry which is preliminary data.</text>
</comment>
<keyword evidence="1" id="KW-0812">Transmembrane</keyword>
<name>A0A2X0IRJ0_9ACTN</name>
<sequence>MGSASALALAVALALFLVGRNITPDYATGLFGQHLTDAVRLKARLATAILGLAMVQLLLALWMYRRLPRVRTVPKAVPRAHRLIGALVFLGTIPITVHCIQTYGVELTPVRAAVHSLSACFFYGAFAAKVVFVRSRLGVGWLLPLAGGLLVVAVVVIWYTSALWFFNDFQMPGF</sequence>